<reference evidence="3 4" key="1">
    <citation type="submission" date="2020-08" db="EMBL/GenBank/DDBJ databases">
        <title>Cohnella phylogeny.</title>
        <authorList>
            <person name="Dunlap C."/>
        </authorList>
    </citation>
    <scope>NUCLEOTIDE SEQUENCE [LARGE SCALE GENOMIC DNA]</scope>
    <source>
        <strain evidence="3 4">DSM 103658</strain>
    </source>
</reference>
<protein>
    <recommendedName>
        <fullName evidence="5">Extracellular solute-binding protein</fullName>
    </recommendedName>
</protein>
<feature type="chain" id="PRO_5039554036" description="Extracellular solute-binding protein" evidence="2">
    <location>
        <begin position="19"/>
        <end position="567"/>
    </location>
</feature>
<dbReference type="PROSITE" id="PS51257">
    <property type="entry name" value="PROKAR_LIPOPROTEIN"/>
    <property type="match status" value="1"/>
</dbReference>
<keyword evidence="2" id="KW-0732">Signal</keyword>
<dbReference type="EMBL" id="JACJVN010000040">
    <property type="protein sequence ID" value="MBB6677921.1"/>
    <property type="molecule type" value="Genomic_DNA"/>
</dbReference>
<evidence type="ECO:0000256" key="2">
    <source>
        <dbReference type="SAM" id="SignalP"/>
    </source>
</evidence>
<dbReference type="Gene3D" id="3.40.190.10">
    <property type="entry name" value="Periplasmic binding protein-like II"/>
    <property type="match status" value="2"/>
</dbReference>
<gene>
    <name evidence="3" type="ORF">H4Q31_11360</name>
</gene>
<name>A0A841THI7_9BACL</name>
<feature type="signal peptide" evidence="2">
    <location>
        <begin position="1"/>
        <end position="18"/>
    </location>
</feature>
<accession>A0A841THI7</accession>
<evidence type="ECO:0000313" key="4">
    <source>
        <dbReference type="Proteomes" id="UP000574133"/>
    </source>
</evidence>
<feature type="region of interest" description="Disordered" evidence="1">
    <location>
        <begin position="22"/>
        <end position="41"/>
    </location>
</feature>
<dbReference type="Proteomes" id="UP000574133">
    <property type="component" value="Unassembled WGS sequence"/>
</dbReference>
<proteinExistence type="predicted"/>
<dbReference type="RefSeq" id="WP_185179199.1">
    <property type="nucleotide sequence ID" value="NZ_CBCSEP010000031.1"/>
</dbReference>
<dbReference type="AlphaFoldDB" id="A0A841THI7"/>
<keyword evidence="4" id="KW-1185">Reference proteome</keyword>
<organism evidence="3 4">
    <name type="scientific">Cohnella lubricantis</name>
    <dbReference type="NCBI Taxonomy" id="2163172"/>
    <lineage>
        <taxon>Bacteria</taxon>
        <taxon>Bacillati</taxon>
        <taxon>Bacillota</taxon>
        <taxon>Bacilli</taxon>
        <taxon>Bacillales</taxon>
        <taxon>Paenibacillaceae</taxon>
        <taxon>Cohnella</taxon>
    </lineage>
</organism>
<evidence type="ECO:0008006" key="5">
    <source>
        <dbReference type="Google" id="ProtNLM"/>
    </source>
</evidence>
<comment type="caution">
    <text evidence="3">The sequence shown here is derived from an EMBL/GenBank/DDBJ whole genome shotgun (WGS) entry which is preliminary data.</text>
</comment>
<feature type="compositionally biased region" description="Low complexity" evidence="1">
    <location>
        <begin position="22"/>
        <end position="34"/>
    </location>
</feature>
<dbReference type="SUPFAM" id="SSF53850">
    <property type="entry name" value="Periplasmic binding protein-like II"/>
    <property type="match status" value="1"/>
</dbReference>
<evidence type="ECO:0000313" key="3">
    <source>
        <dbReference type="EMBL" id="MBB6677921.1"/>
    </source>
</evidence>
<evidence type="ECO:0000256" key="1">
    <source>
        <dbReference type="SAM" id="MobiDB-lite"/>
    </source>
</evidence>
<sequence>MKLKIGALLTLAGIVALTGCSSKSNESGNSSNTSAVPSESVQQGPVELTWFSDTNFWNPPSPWNTDPNSVEGTITEKTGLTFQFNIPASDAGTKLSLMLATSEKLPDIVTVTDGTLIKKLIDSGKIWNLDEFFKKYDPSSPLLTNFPEDLKKALTERDGGWYAYPSHINTTDARKMYPESSQIYADAAKYGSQMSIIVNEKLMKEAGISKSDLTTENGFLEALKKVKGMQVDGAPVIPLHLDGKGYAGINVGTVGHGGTLGVLEASFGAMPVDKDGNYRDIILAPETKHALDFLFTAAQESLFDLSQMTLDTSAIQANIKSGRVFAFIGNIANTGYDTPSPTATTWVSPGPILSNQNTKPVMGRSFKTGTGWMQTFVSKTADSPERIAKWFDLMTSEEGQFLAFYGIEGKDYELDQDGNVILTDQVIENQGNYSKTGVGAFWQFQNNAWHDHRTAAPTSPTGIMGLEVGSALGKGSEIYDTSALQMPSDFISAGSQMANNEQQIQTYLEAQVSKVILAKDEAQRDQYYNDMISKVKQMGLDEINEKINDQFHKQEQTFGTTLKGINS</sequence>